<keyword evidence="1" id="KW-0812">Transmembrane</keyword>
<evidence type="ECO:0000313" key="3">
    <source>
        <dbReference type="Proteomes" id="UP000001511"/>
    </source>
</evidence>
<proteinExistence type="predicted"/>
<dbReference type="EMBL" id="CP002059">
    <property type="protein sequence ID" value="ADI64831.1"/>
    <property type="molecule type" value="Genomic_DNA"/>
</dbReference>
<sequence length="58" mass="6795">MLKLSIHILYAYYLEIIHYFCILVLAFGKFPHKTVIYFMSANLPVNTLTTLIKTIKTM</sequence>
<evidence type="ECO:0000256" key="1">
    <source>
        <dbReference type="SAM" id="Phobius"/>
    </source>
</evidence>
<keyword evidence="3" id="KW-1185">Reference proteome</keyword>
<protein>
    <submittedName>
        <fullName evidence="2">Uncharacterized protein</fullName>
    </submittedName>
</protein>
<feature type="transmembrane region" description="Helical" evidence="1">
    <location>
        <begin position="7"/>
        <end position="28"/>
    </location>
</feature>
<evidence type="ECO:0000313" key="2">
    <source>
        <dbReference type="EMBL" id="ADI64831.1"/>
    </source>
</evidence>
<dbReference type="AlphaFoldDB" id="D7E1R0"/>
<dbReference type="Proteomes" id="UP000001511">
    <property type="component" value="Chromosome"/>
</dbReference>
<organism evidence="2 3">
    <name type="scientific">Nostoc azollae (strain 0708)</name>
    <name type="common">Anabaena azollae (strain 0708)</name>
    <dbReference type="NCBI Taxonomy" id="551115"/>
    <lineage>
        <taxon>Bacteria</taxon>
        <taxon>Bacillati</taxon>
        <taxon>Cyanobacteriota</taxon>
        <taxon>Cyanophyceae</taxon>
        <taxon>Nostocales</taxon>
        <taxon>Nostocaceae</taxon>
        <taxon>Trichormus</taxon>
    </lineage>
</organism>
<name>D7E1R0_NOSA0</name>
<accession>D7E1R0</accession>
<dbReference type="KEGG" id="naz:Aazo_3071"/>
<reference evidence="2 3" key="1">
    <citation type="journal article" date="2010" name="PLoS ONE">
        <title>Genome erosion in a nitrogen-fixing vertically transmitted endosymbiotic multicellular cyanobacterium.</title>
        <authorList>
            <person name="Ran L."/>
            <person name="Larsson J."/>
            <person name="Vigil-Stenman T."/>
            <person name="Nylander J.A."/>
            <person name="Ininbergs K."/>
            <person name="Zheng W.W."/>
            <person name="Lapidus A."/>
            <person name="Lowry S."/>
            <person name="Haselkorn R."/>
            <person name="Bergman B."/>
        </authorList>
    </citation>
    <scope>NUCLEOTIDE SEQUENCE [LARGE SCALE GENOMIC DNA]</scope>
    <source>
        <strain evidence="2 3">0708</strain>
    </source>
</reference>
<keyword evidence="1" id="KW-1133">Transmembrane helix</keyword>
<gene>
    <name evidence="2" type="ordered locus">Aazo_3071</name>
</gene>
<keyword evidence="1" id="KW-0472">Membrane</keyword>
<dbReference type="HOGENOM" id="CLU_2974884_0_0_3"/>